<organism evidence="2">
    <name type="scientific">seawater metagenome</name>
    <dbReference type="NCBI Taxonomy" id="1561972"/>
    <lineage>
        <taxon>unclassified sequences</taxon>
        <taxon>metagenomes</taxon>
        <taxon>ecological metagenomes</taxon>
    </lineage>
</organism>
<dbReference type="AlphaFoldDB" id="A0A5E8CGY0"/>
<dbReference type="EMBL" id="CABVLZ010000002">
    <property type="protein sequence ID" value="VVU94678.1"/>
    <property type="molecule type" value="Genomic_DNA"/>
</dbReference>
<sequence length="245" mass="26883">METKNHYRLVLTAPIKSDYIYNTDKIEKAGKKALSYLSKKYNISQSLITLKDLDTLDEYSFMASKKVKNNKLYGGAAITQPASVTAPQEGSSEFLKKISTISKSIDQSVDSLQAAVQEKEKNENDNNIVMIAKNGVAQLTSINTQLQQLNTKLDTFGGKAGKLLPQLSQTASNTTTTSQPAQTQGQALIEEDKATVDKEKKELAQAEEKLKETEQQYGPNEVASENLLEPSLGSQSPNENLCTIM</sequence>
<protein>
    <submittedName>
        <fullName evidence="2">Uncharacterized protein</fullName>
    </submittedName>
</protein>
<evidence type="ECO:0000313" key="2">
    <source>
        <dbReference type="EMBL" id="VVU94678.1"/>
    </source>
</evidence>
<feature type="compositionally biased region" description="Polar residues" evidence="1">
    <location>
        <begin position="232"/>
        <end position="245"/>
    </location>
</feature>
<evidence type="ECO:0000256" key="1">
    <source>
        <dbReference type="SAM" id="MobiDB-lite"/>
    </source>
</evidence>
<accession>A0A5E8CGY0</accession>
<reference evidence="2" key="1">
    <citation type="submission" date="2019-09" db="EMBL/GenBank/DDBJ databases">
        <authorList>
            <person name="Needham M D."/>
        </authorList>
    </citation>
    <scope>NUCLEOTIDE SEQUENCE</scope>
</reference>
<feature type="region of interest" description="Disordered" evidence="1">
    <location>
        <begin position="206"/>
        <end position="245"/>
    </location>
</feature>
<gene>
    <name evidence="2" type="ORF">CPAV1605_403</name>
</gene>
<name>A0A5E8CGY0_9ZZZZ</name>
<proteinExistence type="predicted"/>